<evidence type="ECO:0000259" key="4">
    <source>
        <dbReference type="Pfam" id="PF03150"/>
    </source>
</evidence>
<accession>A0A0V7ZV41</accession>
<dbReference type="EMBL" id="LMTZ01000054">
    <property type="protein sequence ID" value="KST68668.1"/>
    <property type="molecule type" value="Genomic_DNA"/>
</dbReference>
<name>A0A0V7ZV41_9CYAN</name>
<comment type="caution">
    <text evidence="5">The sequence shown here is derived from an EMBL/GenBank/DDBJ whole genome shotgun (WGS) entry which is preliminary data.</text>
</comment>
<dbReference type="OrthoDB" id="9772811at2"/>
<comment type="subcellular location">
    <subcellularLocation>
        <location evidence="1">Cell envelope</location>
    </subcellularLocation>
</comment>
<evidence type="ECO:0000256" key="2">
    <source>
        <dbReference type="ARBA" id="ARBA00022729"/>
    </source>
</evidence>
<organism evidence="5 7">
    <name type="scientific">Mastigocoleus testarum BC008</name>
    <dbReference type="NCBI Taxonomy" id="371196"/>
    <lineage>
        <taxon>Bacteria</taxon>
        <taxon>Bacillati</taxon>
        <taxon>Cyanobacteriota</taxon>
        <taxon>Cyanophyceae</taxon>
        <taxon>Nostocales</taxon>
        <taxon>Hapalosiphonaceae</taxon>
        <taxon>Mastigocoleus</taxon>
    </lineage>
</organism>
<dbReference type="GO" id="GO:0004130">
    <property type="term" value="F:cytochrome-c peroxidase activity"/>
    <property type="evidence" value="ECO:0007669"/>
    <property type="project" value="TreeGrafter"/>
</dbReference>
<dbReference type="AlphaFoldDB" id="A0A0V7ZV41"/>
<dbReference type="PANTHER" id="PTHR30600">
    <property type="entry name" value="CYTOCHROME C PEROXIDASE-RELATED"/>
    <property type="match status" value="1"/>
</dbReference>
<evidence type="ECO:0000313" key="7">
    <source>
        <dbReference type="Proteomes" id="UP000053372"/>
    </source>
</evidence>
<protein>
    <submittedName>
        <fullName evidence="5">Cytochrome C peroxidase</fullName>
    </submittedName>
</protein>
<keyword evidence="3" id="KW-0560">Oxidoreductase</keyword>
<dbReference type="PANTHER" id="PTHR30600:SF10">
    <property type="entry name" value="BLL6722 PROTEIN"/>
    <property type="match status" value="1"/>
</dbReference>
<dbReference type="GO" id="GO:0009055">
    <property type="term" value="F:electron transfer activity"/>
    <property type="evidence" value="ECO:0007669"/>
    <property type="project" value="InterPro"/>
</dbReference>
<evidence type="ECO:0000256" key="3">
    <source>
        <dbReference type="ARBA" id="ARBA00023002"/>
    </source>
</evidence>
<dbReference type="Pfam" id="PF03150">
    <property type="entry name" value="CCP_MauG"/>
    <property type="match status" value="1"/>
</dbReference>
<dbReference type="GO" id="GO:0020037">
    <property type="term" value="F:heme binding"/>
    <property type="evidence" value="ECO:0007669"/>
    <property type="project" value="InterPro"/>
</dbReference>
<feature type="domain" description="Di-haem cytochrome c peroxidase" evidence="4">
    <location>
        <begin position="111"/>
        <end position="152"/>
    </location>
</feature>
<evidence type="ECO:0000256" key="1">
    <source>
        <dbReference type="ARBA" id="ARBA00004196"/>
    </source>
</evidence>
<keyword evidence="5" id="KW-0575">Peroxidase</keyword>
<gene>
    <name evidence="5" type="ORF">BC008_01255</name>
    <name evidence="6" type="ORF">BC008_01470</name>
</gene>
<sequence length="717" mass="79206">MNDGWNGNLSNLIKSDILKRANQVRVIFHNLSIQIFAQLRSKLLNFAQLIFSLSSTIKKGTTITILVIAIILAGNTVSAQLNAPEPPPSLKTVQVPEPDNLGEFVKDKVAAIELGKALFWDMQVGSDGISACASCHFHAGADNRSKNQLSPGLLIVNQDRSPNPDTVVSRGGINYQLKPEDFPFHKLQDPDDKNSTVLADTNDVVSSQGVFNSEFVDVVPGRAEDKVNFKPDEDGFRVGNTNVRRVEARHSPSVINAVFNFRNLWDGRAQDIFNGVNEFGLRDPNASTYKVNDKKELEITKVRLNNSSLASQAVGPPLSALEQSADGRTFQEIGDKFGLGDSNIKRNYSASKGRKLPRKLAKKVMPLRPLGRQIVDPEDSVLGDYSRGNKPGLTIKSYQQMIESAFNNEWWDSKKYVIQVADDGSRTVTNMPDRNMTTKEYTLMEYNFPLFFGLAVQMYEATLVSDDTPYDRFREGNANALTVQQKQGLDIFMNKGLCILCHDGAEFTNASVESVQKRGRLVRAPIPGNPVEDNGLFRLGTRPNLEDLGIGGEDPFGNSFSEGLLAQQGKFKEIFGEEPNFTPDSNEVVNSDGAFKTPGIRNIELTAPYMHNGGLLTLREVVDFYNRGGDFPGVLPPLDLTEEEKEALVAFMKGLNDERVRFEKAPFDHPQLFVPNGHPGDETFVDDDGTGKATDSLLEISAVGRNGRNTPIKNFLE</sequence>
<proteinExistence type="predicted"/>
<dbReference type="InterPro" id="IPR036909">
    <property type="entry name" value="Cyt_c-like_dom_sf"/>
</dbReference>
<keyword evidence="2" id="KW-0732">Signal</keyword>
<dbReference type="InterPro" id="IPR051395">
    <property type="entry name" value="Cytochrome_c_Peroxidase/MauG"/>
</dbReference>
<dbReference type="InterPro" id="IPR004852">
    <property type="entry name" value="Di-haem_cyt_c_peroxidsae"/>
</dbReference>
<dbReference type="EMBL" id="LMTZ01000059">
    <property type="protein sequence ID" value="KST68524.1"/>
    <property type="molecule type" value="Genomic_DNA"/>
</dbReference>
<keyword evidence="7" id="KW-1185">Reference proteome</keyword>
<dbReference type="Gene3D" id="1.10.760.10">
    <property type="entry name" value="Cytochrome c-like domain"/>
    <property type="match status" value="2"/>
</dbReference>
<reference evidence="5 7" key="1">
    <citation type="journal article" date="2015" name="Genome Announc.">
        <title>Draft Genome of the Euendolithic (true boring) Cyanobacterium Mastigocoleus testarum strain BC008.</title>
        <authorList>
            <person name="Guida B.S."/>
            <person name="Garcia-Pichel F."/>
        </authorList>
    </citation>
    <scope>NUCLEOTIDE SEQUENCE [LARGE SCALE GENOMIC DNA]</scope>
    <source>
        <strain evidence="5 7">BC008</strain>
    </source>
</reference>
<evidence type="ECO:0000313" key="5">
    <source>
        <dbReference type="EMBL" id="KST68524.1"/>
    </source>
</evidence>
<dbReference type="GO" id="GO:0030313">
    <property type="term" value="C:cell envelope"/>
    <property type="evidence" value="ECO:0007669"/>
    <property type="project" value="UniProtKB-SubCell"/>
</dbReference>
<dbReference type="SUPFAM" id="SSF46626">
    <property type="entry name" value="Cytochrome c"/>
    <property type="match status" value="2"/>
</dbReference>
<dbReference type="Proteomes" id="UP000053372">
    <property type="component" value="Unassembled WGS sequence"/>
</dbReference>
<evidence type="ECO:0000313" key="6">
    <source>
        <dbReference type="EMBL" id="KST68668.1"/>
    </source>
</evidence>